<dbReference type="Proteomes" id="UP000271162">
    <property type="component" value="Unassembled WGS sequence"/>
</dbReference>
<reference evidence="2 3" key="2">
    <citation type="submission" date="2018-11" db="EMBL/GenBank/DDBJ databases">
        <authorList>
            <consortium name="Pathogen Informatics"/>
        </authorList>
    </citation>
    <scope>NUCLEOTIDE SEQUENCE [LARGE SCALE GENOMIC DNA]</scope>
</reference>
<name>A0A0N4Y155_NIPBR</name>
<evidence type="ECO:0000256" key="1">
    <source>
        <dbReference type="SAM" id="Phobius"/>
    </source>
</evidence>
<gene>
    <name evidence="2" type="ORF">NBR_LOCUS9325</name>
</gene>
<keyword evidence="1" id="KW-0812">Transmembrane</keyword>
<evidence type="ECO:0000313" key="2">
    <source>
        <dbReference type="EMBL" id="VDL72914.1"/>
    </source>
</evidence>
<protein>
    <submittedName>
        <fullName evidence="4">G_PROTEIN_RECEP_F1_2 domain-containing protein</fullName>
    </submittedName>
</protein>
<keyword evidence="1" id="KW-0472">Membrane</keyword>
<evidence type="ECO:0000313" key="4">
    <source>
        <dbReference type="WBParaSite" id="NBR_0000932401-mRNA-1"/>
    </source>
</evidence>
<keyword evidence="3" id="KW-1185">Reference proteome</keyword>
<dbReference type="EMBL" id="UYSL01020125">
    <property type="protein sequence ID" value="VDL72914.1"/>
    <property type="molecule type" value="Genomic_DNA"/>
</dbReference>
<keyword evidence="1" id="KW-1133">Transmembrane helix</keyword>
<evidence type="ECO:0000313" key="3">
    <source>
        <dbReference type="Proteomes" id="UP000271162"/>
    </source>
</evidence>
<organism evidence="4">
    <name type="scientific">Nippostrongylus brasiliensis</name>
    <name type="common">Rat hookworm</name>
    <dbReference type="NCBI Taxonomy" id="27835"/>
    <lineage>
        <taxon>Eukaryota</taxon>
        <taxon>Metazoa</taxon>
        <taxon>Ecdysozoa</taxon>
        <taxon>Nematoda</taxon>
        <taxon>Chromadorea</taxon>
        <taxon>Rhabditida</taxon>
        <taxon>Rhabditina</taxon>
        <taxon>Rhabditomorpha</taxon>
        <taxon>Strongyloidea</taxon>
        <taxon>Heligmosomidae</taxon>
        <taxon>Nippostrongylus</taxon>
    </lineage>
</organism>
<dbReference type="WBParaSite" id="NBR_0000932401-mRNA-1">
    <property type="protein sequence ID" value="NBR_0000932401-mRNA-1"/>
    <property type="gene ID" value="NBR_0000932401"/>
</dbReference>
<feature type="transmembrane region" description="Helical" evidence="1">
    <location>
        <begin position="127"/>
        <end position="151"/>
    </location>
</feature>
<reference evidence="4" key="1">
    <citation type="submission" date="2017-02" db="UniProtKB">
        <authorList>
            <consortium name="WormBaseParasite"/>
        </authorList>
    </citation>
    <scope>IDENTIFICATION</scope>
</reference>
<feature type="transmembrane region" description="Helical" evidence="1">
    <location>
        <begin position="82"/>
        <end position="106"/>
    </location>
</feature>
<sequence>MITISLHRDTWFVTGIQTGVALLGLGVQILMIVCLLRNKHILLKKPFYMAVLFHGVLQSTTNSMILLGEISQDLRFNNACMIYWIAVIVSAVNNNFFAFAIFLTGISRFVTSTSGRCSAVLLKKKTVFWISLLLLVISVVTAIMNNGIIFMDTDICIMTIVYNPNSFFCFAGTVVEEVDPHASGSRTCQVNLPSFNPSIDNG</sequence>
<feature type="transmembrane region" description="Helical" evidence="1">
    <location>
        <begin position="12"/>
        <end position="35"/>
    </location>
</feature>
<dbReference type="AlphaFoldDB" id="A0A0N4Y155"/>
<accession>A0A0N4Y155</accession>
<proteinExistence type="predicted"/>